<evidence type="ECO:0000313" key="2">
    <source>
        <dbReference type="Proteomes" id="UP000828941"/>
    </source>
</evidence>
<dbReference type="Proteomes" id="UP000828941">
    <property type="component" value="Chromosome 9"/>
</dbReference>
<dbReference type="EMBL" id="CM039434">
    <property type="protein sequence ID" value="KAI4323350.1"/>
    <property type="molecule type" value="Genomic_DNA"/>
</dbReference>
<reference evidence="1 2" key="1">
    <citation type="journal article" date="2022" name="DNA Res.">
        <title>Chromosomal-level genome assembly of the orchid tree Bauhinia variegata (Leguminosae; Cercidoideae) supports the allotetraploid origin hypothesis of Bauhinia.</title>
        <authorList>
            <person name="Zhong Y."/>
            <person name="Chen Y."/>
            <person name="Zheng D."/>
            <person name="Pang J."/>
            <person name="Liu Y."/>
            <person name="Luo S."/>
            <person name="Meng S."/>
            <person name="Qian L."/>
            <person name="Wei D."/>
            <person name="Dai S."/>
            <person name="Zhou R."/>
        </authorList>
    </citation>
    <scope>NUCLEOTIDE SEQUENCE [LARGE SCALE GENOMIC DNA]</scope>
    <source>
        <strain evidence="1">BV-YZ2020</strain>
    </source>
</reference>
<sequence>MASIPVSLESSLPVPIVQELAIQRPEKVPPRYIRDDVDDIATAASDPTLRVPLIDVAKLINTETQEKELPKLHLACKDWGVFQLVNHGVCDESLRNTRKQVEGFFELPLEEKKRWAKKPESVEGYGQMFVTSEEQKLNWGDRMFLKTLPKKNRQLEFWPQNPPLFRSSKMTNGSLSNLFKGHCCHHWSNY</sequence>
<accession>A0ACB9MGU5</accession>
<keyword evidence="2" id="KW-1185">Reference proteome</keyword>
<gene>
    <name evidence="1" type="ORF">L6164_022964</name>
</gene>
<organism evidence="1 2">
    <name type="scientific">Bauhinia variegata</name>
    <name type="common">Purple orchid tree</name>
    <name type="synonym">Phanera variegata</name>
    <dbReference type="NCBI Taxonomy" id="167791"/>
    <lineage>
        <taxon>Eukaryota</taxon>
        <taxon>Viridiplantae</taxon>
        <taxon>Streptophyta</taxon>
        <taxon>Embryophyta</taxon>
        <taxon>Tracheophyta</taxon>
        <taxon>Spermatophyta</taxon>
        <taxon>Magnoliopsida</taxon>
        <taxon>eudicotyledons</taxon>
        <taxon>Gunneridae</taxon>
        <taxon>Pentapetalae</taxon>
        <taxon>rosids</taxon>
        <taxon>fabids</taxon>
        <taxon>Fabales</taxon>
        <taxon>Fabaceae</taxon>
        <taxon>Cercidoideae</taxon>
        <taxon>Cercideae</taxon>
        <taxon>Bauhiniinae</taxon>
        <taxon>Bauhinia</taxon>
    </lineage>
</organism>
<protein>
    <submittedName>
        <fullName evidence="1">Uncharacterized protein</fullName>
    </submittedName>
</protein>
<name>A0ACB9MGU5_BAUVA</name>
<proteinExistence type="predicted"/>
<comment type="caution">
    <text evidence="1">The sequence shown here is derived from an EMBL/GenBank/DDBJ whole genome shotgun (WGS) entry which is preliminary data.</text>
</comment>
<evidence type="ECO:0000313" key="1">
    <source>
        <dbReference type="EMBL" id="KAI4323350.1"/>
    </source>
</evidence>